<accession>A0AAD7MF25</accession>
<reference evidence="2" key="1">
    <citation type="submission" date="2023-03" db="EMBL/GenBank/DDBJ databases">
        <title>Massive genome expansion in bonnet fungi (Mycena s.s.) driven by repeated elements and novel gene families across ecological guilds.</title>
        <authorList>
            <consortium name="Lawrence Berkeley National Laboratory"/>
            <person name="Harder C.B."/>
            <person name="Miyauchi S."/>
            <person name="Viragh M."/>
            <person name="Kuo A."/>
            <person name="Thoen E."/>
            <person name="Andreopoulos B."/>
            <person name="Lu D."/>
            <person name="Skrede I."/>
            <person name="Drula E."/>
            <person name="Henrissat B."/>
            <person name="Morin E."/>
            <person name="Kohler A."/>
            <person name="Barry K."/>
            <person name="LaButti K."/>
            <person name="Morin E."/>
            <person name="Salamov A."/>
            <person name="Lipzen A."/>
            <person name="Mereny Z."/>
            <person name="Hegedus B."/>
            <person name="Baldrian P."/>
            <person name="Stursova M."/>
            <person name="Weitz H."/>
            <person name="Taylor A."/>
            <person name="Grigoriev I.V."/>
            <person name="Nagy L.G."/>
            <person name="Martin F."/>
            <person name="Kauserud H."/>
        </authorList>
    </citation>
    <scope>NUCLEOTIDE SEQUENCE</scope>
    <source>
        <strain evidence="2">CBHHK182m</strain>
    </source>
</reference>
<feature type="region of interest" description="Disordered" evidence="1">
    <location>
        <begin position="107"/>
        <end position="142"/>
    </location>
</feature>
<name>A0AAD7MF25_9AGAR</name>
<feature type="region of interest" description="Disordered" evidence="1">
    <location>
        <begin position="35"/>
        <end position="60"/>
    </location>
</feature>
<dbReference type="EMBL" id="JARKIB010000342">
    <property type="protein sequence ID" value="KAJ7713492.1"/>
    <property type="molecule type" value="Genomic_DNA"/>
</dbReference>
<feature type="compositionally biased region" description="Basic and acidic residues" evidence="1">
    <location>
        <begin position="128"/>
        <end position="142"/>
    </location>
</feature>
<dbReference type="Proteomes" id="UP001215598">
    <property type="component" value="Unassembled WGS sequence"/>
</dbReference>
<proteinExistence type="predicted"/>
<evidence type="ECO:0000256" key="1">
    <source>
        <dbReference type="SAM" id="MobiDB-lite"/>
    </source>
</evidence>
<evidence type="ECO:0000313" key="3">
    <source>
        <dbReference type="Proteomes" id="UP001215598"/>
    </source>
</evidence>
<gene>
    <name evidence="2" type="ORF">B0H16DRAFT_1743298</name>
</gene>
<feature type="compositionally biased region" description="Pro residues" evidence="1">
    <location>
        <begin position="45"/>
        <end position="55"/>
    </location>
</feature>
<keyword evidence="3" id="KW-1185">Reference proteome</keyword>
<protein>
    <submittedName>
        <fullName evidence="2">Uncharacterized protein</fullName>
    </submittedName>
</protein>
<comment type="caution">
    <text evidence="2">The sequence shown here is derived from an EMBL/GenBank/DDBJ whole genome shotgun (WGS) entry which is preliminary data.</text>
</comment>
<sequence length="164" mass="18052">MDTQAQGGHSKQTIVQQASLSGRVLHVCHYLPVQAGLNRSSTPPDEVPLTPPPETDSPVLKEKSGYVWTLVPPYAHTAITSGIRSLSAHYWLDRRYPHCPARRAIASSTASLPPRSTPQPIPSESVTEEERAKLEEAMGKYQPADDRKTVYVPVWLEAEVAHGH</sequence>
<dbReference type="AlphaFoldDB" id="A0AAD7MF25"/>
<organism evidence="2 3">
    <name type="scientific">Mycena metata</name>
    <dbReference type="NCBI Taxonomy" id="1033252"/>
    <lineage>
        <taxon>Eukaryota</taxon>
        <taxon>Fungi</taxon>
        <taxon>Dikarya</taxon>
        <taxon>Basidiomycota</taxon>
        <taxon>Agaricomycotina</taxon>
        <taxon>Agaricomycetes</taxon>
        <taxon>Agaricomycetidae</taxon>
        <taxon>Agaricales</taxon>
        <taxon>Marasmiineae</taxon>
        <taxon>Mycenaceae</taxon>
        <taxon>Mycena</taxon>
    </lineage>
</organism>
<evidence type="ECO:0000313" key="2">
    <source>
        <dbReference type="EMBL" id="KAJ7713492.1"/>
    </source>
</evidence>